<dbReference type="InterPro" id="IPR027417">
    <property type="entry name" value="P-loop_NTPase"/>
</dbReference>
<name>A0A518GTG0_9PLAN</name>
<dbReference type="EMBL" id="CP036299">
    <property type="protein sequence ID" value="QDV31877.1"/>
    <property type="molecule type" value="Genomic_DNA"/>
</dbReference>
<dbReference type="Gene3D" id="3.40.50.300">
    <property type="entry name" value="P-loop containing nucleotide triphosphate hydrolases"/>
    <property type="match status" value="1"/>
</dbReference>
<proteinExistence type="predicted"/>
<reference evidence="1 2" key="1">
    <citation type="submission" date="2019-02" db="EMBL/GenBank/DDBJ databases">
        <title>Deep-cultivation of Planctomycetes and their phenomic and genomic characterization uncovers novel biology.</title>
        <authorList>
            <person name="Wiegand S."/>
            <person name="Jogler M."/>
            <person name="Boedeker C."/>
            <person name="Pinto D."/>
            <person name="Vollmers J."/>
            <person name="Rivas-Marin E."/>
            <person name="Kohn T."/>
            <person name="Peeters S.H."/>
            <person name="Heuer A."/>
            <person name="Rast P."/>
            <person name="Oberbeckmann S."/>
            <person name="Bunk B."/>
            <person name="Jeske O."/>
            <person name="Meyerdierks A."/>
            <person name="Storesund J.E."/>
            <person name="Kallscheuer N."/>
            <person name="Luecker S."/>
            <person name="Lage O.M."/>
            <person name="Pohl T."/>
            <person name="Merkel B.J."/>
            <person name="Hornburger P."/>
            <person name="Mueller R.-W."/>
            <person name="Bruemmer F."/>
            <person name="Labrenz M."/>
            <person name="Spormann A.M."/>
            <person name="Op den Camp H."/>
            <person name="Overmann J."/>
            <person name="Amann R."/>
            <person name="Jetten M.S.M."/>
            <person name="Mascher T."/>
            <person name="Medema M.H."/>
            <person name="Devos D.P."/>
            <person name="Kaster A.-K."/>
            <person name="Ovreas L."/>
            <person name="Rohde M."/>
            <person name="Galperin M.Y."/>
            <person name="Jogler C."/>
        </authorList>
    </citation>
    <scope>NUCLEOTIDE SEQUENCE [LARGE SCALE GENOMIC DNA]</scope>
    <source>
        <strain evidence="1 2">Spb1</strain>
    </source>
</reference>
<organism evidence="1 2">
    <name type="scientific">Planctopirus ephydatiae</name>
    <dbReference type="NCBI Taxonomy" id="2528019"/>
    <lineage>
        <taxon>Bacteria</taxon>
        <taxon>Pseudomonadati</taxon>
        <taxon>Planctomycetota</taxon>
        <taxon>Planctomycetia</taxon>
        <taxon>Planctomycetales</taxon>
        <taxon>Planctomycetaceae</taxon>
        <taxon>Planctopirus</taxon>
    </lineage>
</organism>
<dbReference type="AlphaFoldDB" id="A0A518GTG0"/>
<evidence type="ECO:0000313" key="1">
    <source>
        <dbReference type="EMBL" id="QDV31877.1"/>
    </source>
</evidence>
<gene>
    <name evidence="1" type="ORF">Spb1_38230</name>
</gene>
<sequence length="202" mass="23740">MESFVRFCQKVQYVSDPSVPLVLKSCPDYRNFLFIKSKIPNAKFVFLFRHPLRLLDSQLRIFQKGEANKLMLMMSKRYSITESPVVKRLMKGAFSDCFGINPGHSWLIHRMKVAEGQLFKDLPFVERKDYIFVGYEELMVDAQSHVQRILAHVGETCPADVNLNPYTQPRKFELLPDIQKRQEYLLRLFQKTRDLVGFDEEV</sequence>
<protein>
    <recommendedName>
        <fullName evidence="3">Sulfotransferase domain protein</fullName>
    </recommendedName>
</protein>
<dbReference type="SUPFAM" id="SSF52540">
    <property type="entry name" value="P-loop containing nucleoside triphosphate hydrolases"/>
    <property type="match status" value="1"/>
</dbReference>
<evidence type="ECO:0008006" key="3">
    <source>
        <dbReference type="Google" id="ProtNLM"/>
    </source>
</evidence>
<accession>A0A518GTG0</accession>
<keyword evidence="2" id="KW-1185">Reference proteome</keyword>
<dbReference type="Pfam" id="PF13469">
    <property type="entry name" value="Sulfotransfer_3"/>
    <property type="match status" value="1"/>
</dbReference>
<evidence type="ECO:0000313" key="2">
    <source>
        <dbReference type="Proteomes" id="UP000315349"/>
    </source>
</evidence>
<dbReference type="Proteomes" id="UP000315349">
    <property type="component" value="Chromosome"/>
</dbReference>
<dbReference type="KEGG" id="peh:Spb1_38230"/>